<dbReference type="PANTHER" id="PTHR47543">
    <property type="entry name" value="OS08G0169600 PROTEIN"/>
    <property type="match status" value="1"/>
</dbReference>
<dbReference type="GO" id="GO:0006368">
    <property type="term" value="P:transcription elongation by RNA polymerase II"/>
    <property type="evidence" value="ECO:0007669"/>
    <property type="project" value="InterPro"/>
</dbReference>
<dbReference type="PANTHER" id="PTHR47543:SF2">
    <property type="entry name" value="RNA POLYMERASE II TRANSCRIPTION FACTOR SIII SUBUNIT A"/>
    <property type="match status" value="1"/>
</dbReference>
<dbReference type="AlphaFoldDB" id="A0AAW1W3K0"/>
<dbReference type="Proteomes" id="UP001457282">
    <property type="component" value="Unassembled WGS sequence"/>
</dbReference>
<dbReference type="Pfam" id="PF06881">
    <property type="entry name" value="Elongin_A"/>
    <property type="match status" value="1"/>
</dbReference>
<proteinExistence type="predicted"/>
<dbReference type="GO" id="GO:0070449">
    <property type="term" value="C:elongin complex"/>
    <property type="evidence" value="ECO:0007669"/>
    <property type="project" value="InterPro"/>
</dbReference>
<organism evidence="1 2">
    <name type="scientific">Rubus argutus</name>
    <name type="common">Southern blackberry</name>
    <dbReference type="NCBI Taxonomy" id="59490"/>
    <lineage>
        <taxon>Eukaryota</taxon>
        <taxon>Viridiplantae</taxon>
        <taxon>Streptophyta</taxon>
        <taxon>Embryophyta</taxon>
        <taxon>Tracheophyta</taxon>
        <taxon>Spermatophyta</taxon>
        <taxon>Magnoliopsida</taxon>
        <taxon>eudicotyledons</taxon>
        <taxon>Gunneridae</taxon>
        <taxon>Pentapetalae</taxon>
        <taxon>rosids</taxon>
        <taxon>fabids</taxon>
        <taxon>Rosales</taxon>
        <taxon>Rosaceae</taxon>
        <taxon>Rosoideae</taxon>
        <taxon>Rosoideae incertae sedis</taxon>
        <taxon>Rubus</taxon>
    </lineage>
</organism>
<sequence length="165" mass="19254">MENIKPASLILPHCSKEQLAHIEKSTKGRDLSPITDKLWKRFFEMEFGIKAADEVIEKMKRKKVTFKWLALYQAKLKEVEEAENNVGERLKQLYQKEVALKQSRQVQVCNKVPPSSRKRRILGGEIKPINKVRKEYMNCLEVRNIQAMKVKKTAAKCNSLMKRIL</sequence>
<protein>
    <submittedName>
        <fullName evidence="1">Uncharacterized protein</fullName>
    </submittedName>
</protein>
<reference evidence="1 2" key="1">
    <citation type="journal article" date="2023" name="G3 (Bethesda)">
        <title>A chromosome-length genome assembly and annotation of blackberry (Rubus argutus, cv. 'Hillquist').</title>
        <authorList>
            <person name="Bruna T."/>
            <person name="Aryal R."/>
            <person name="Dudchenko O."/>
            <person name="Sargent D.J."/>
            <person name="Mead D."/>
            <person name="Buti M."/>
            <person name="Cavallini A."/>
            <person name="Hytonen T."/>
            <person name="Andres J."/>
            <person name="Pham M."/>
            <person name="Weisz D."/>
            <person name="Mascagni F."/>
            <person name="Usai G."/>
            <person name="Natali L."/>
            <person name="Bassil N."/>
            <person name="Fernandez G.E."/>
            <person name="Lomsadze A."/>
            <person name="Armour M."/>
            <person name="Olukolu B."/>
            <person name="Poorten T."/>
            <person name="Britton C."/>
            <person name="Davik J."/>
            <person name="Ashrafi H."/>
            <person name="Aiden E.L."/>
            <person name="Borodovsky M."/>
            <person name="Worthington M."/>
        </authorList>
    </citation>
    <scope>NUCLEOTIDE SEQUENCE [LARGE SCALE GENOMIC DNA]</scope>
    <source>
        <strain evidence="1">PI 553951</strain>
    </source>
</reference>
<gene>
    <name evidence="1" type="ORF">M0R45_037148</name>
</gene>
<evidence type="ECO:0000313" key="2">
    <source>
        <dbReference type="Proteomes" id="UP001457282"/>
    </source>
</evidence>
<dbReference type="EMBL" id="JBEDUW010000007">
    <property type="protein sequence ID" value="KAK9913330.1"/>
    <property type="molecule type" value="Genomic_DNA"/>
</dbReference>
<name>A0AAW1W3K0_RUBAR</name>
<dbReference type="Gene3D" id="6.10.250.3180">
    <property type="match status" value="1"/>
</dbReference>
<comment type="caution">
    <text evidence="1">The sequence shown here is derived from an EMBL/GenBank/DDBJ whole genome shotgun (WGS) entry which is preliminary data.</text>
</comment>
<keyword evidence="2" id="KW-1185">Reference proteome</keyword>
<evidence type="ECO:0000313" key="1">
    <source>
        <dbReference type="EMBL" id="KAK9913330.1"/>
    </source>
</evidence>
<dbReference type="InterPro" id="IPR010684">
    <property type="entry name" value="RNA_pol_II_trans_fac_SIII_A"/>
</dbReference>
<accession>A0AAW1W3K0</accession>